<proteinExistence type="predicted"/>
<keyword evidence="2" id="KW-1185">Reference proteome</keyword>
<reference evidence="1" key="1">
    <citation type="submission" date="2020-05" db="EMBL/GenBank/DDBJ databases">
        <title>Large-scale comparative analyses of tick genomes elucidate their genetic diversity and vector capacities.</title>
        <authorList>
            <person name="Jia N."/>
            <person name="Wang J."/>
            <person name="Shi W."/>
            <person name="Du L."/>
            <person name="Sun Y."/>
            <person name="Zhan W."/>
            <person name="Jiang J."/>
            <person name="Wang Q."/>
            <person name="Zhang B."/>
            <person name="Ji P."/>
            <person name="Sakyi L.B."/>
            <person name="Cui X."/>
            <person name="Yuan T."/>
            <person name="Jiang B."/>
            <person name="Yang W."/>
            <person name="Lam T.T.-Y."/>
            <person name="Chang Q."/>
            <person name="Ding S."/>
            <person name="Wang X."/>
            <person name="Zhu J."/>
            <person name="Ruan X."/>
            <person name="Zhao L."/>
            <person name="Wei J."/>
            <person name="Que T."/>
            <person name="Du C."/>
            <person name="Cheng J."/>
            <person name="Dai P."/>
            <person name="Han X."/>
            <person name="Huang E."/>
            <person name="Gao Y."/>
            <person name="Liu J."/>
            <person name="Shao H."/>
            <person name="Ye R."/>
            <person name="Li L."/>
            <person name="Wei W."/>
            <person name="Wang X."/>
            <person name="Wang C."/>
            <person name="Yang T."/>
            <person name="Huo Q."/>
            <person name="Li W."/>
            <person name="Guo W."/>
            <person name="Chen H."/>
            <person name="Zhou L."/>
            <person name="Ni X."/>
            <person name="Tian J."/>
            <person name="Zhou Y."/>
            <person name="Sheng Y."/>
            <person name="Liu T."/>
            <person name="Pan Y."/>
            <person name="Xia L."/>
            <person name="Li J."/>
            <person name="Zhao F."/>
            <person name="Cao W."/>
        </authorList>
    </citation>
    <scope>NUCLEOTIDE SEQUENCE</scope>
    <source>
        <strain evidence="1">Dsil-2018</strain>
    </source>
</reference>
<sequence>MGRVFLVLLFVTALTLRTDGAGTARSFTVDYVNDRFLKDGHPFRYISGSLHYFRVPREYWRDRMEKMRLAGLNALQTYVEWSGHEPEPGTFNFEGNYDLKAFLDTANDVGLLVILRPGPFICAERDNGGLPYWLLRLNPQMQYRSSDPSYTSRVEKWFDVLLRMVEPYLYKNGGPIIALQVENEYGQYVTCDKHYMRQLVSLFTRYLGQDVVLFRTDTPGDAVYECDRVPGTLPTADFGATANVTEMFSIVRRAMGRGPLVVTEYYPGWLDLWGVPHAKVGQRAMLKTFEEILFHNASVNLYMFHGGTNFGFTNGASPTPQTTSYDYGAPLTEAGDPAESYFNIRDIVGRYLPLPNGTLPVPAPKLKLGSVNVPHCASLHKIQEFFRQDGFVETATSEYPKTFEDLGAAYGYVLYRTRVPFRPKSPAILHVPGIKDRGYVMTAQSRAVIDSHSAVHSAPVVARQGENITILVENTGRINVGVGNHDPKGILSNVTLDKRALLGWTMEPVPVSNPDAMRDLNEALHSATHESRCSAPGVFYGFFVVPYLEDNVPDTFLDTTGWGKGVAFVNGFNLGRYWPSMGPQVTLYVPGVLLQPFPSQNTILLFETESPPEGARTVRFVDVPNIDGPVPEGSMRSRMMPALSDRSFHIDYDKHTFVKDGQPFRLVGGSMHYFRVPRAYWDDRLHKIRMGGLNAVDFYIDWSGHEPEPDQYNFLDNYDVVAFLEAVKKADLLAVVRPGPFICGEVENAGFPYWLLRKHPNMHYRTMEKEYLEEVTKWFNKLLPMLVPHLYKNGGPIIMFQVENEYGHLDNGCDPKYMEFMVSLQEKLLGKDVVMFRTDFPIERRFNCDKVRDILVAGNCDPKCNTSIFNTIRKAQVKPGGPILLAEYYTGWMNFWGWNDNPAYPPGVVETFKKMMDEGGNIIFYMYHGGTSFGFKAATSGDSPLVTSYDYDAPIGEDGDPKAYYYPLRDAIGKYLPLKQGDVPKGSPKLKIDAVSMSRSMALEEVMDHFRNKGWLRKTNSKFPVTFEQLGQDFGFLMYRTEVREAFNEPQLLIVHGLRDMAQLFVRDERHMMRCFDTSRLEIRMNATVRLNKGEKISILVENMGREDFGQKNRDPKGLQNVTVKGANMTDWTIEAVPVTQNRDVSELMHLLESRGRENVDGKKTPRFFHGSLYVPGVFLRPHPEENKLILFELEGLRSNKGERGVSFADKPYLTADTGSPHP</sequence>
<dbReference type="EMBL" id="CM023480">
    <property type="protein sequence ID" value="KAH7971086.1"/>
    <property type="molecule type" value="Genomic_DNA"/>
</dbReference>
<evidence type="ECO:0000313" key="2">
    <source>
        <dbReference type="Proteomes" id="UP000821865"/>
    </source>
</evidence>
<organism evidence="1 2">
    <name type="scientific">Dermacentor silvarum</name>
    <name type="common">Tick</name>
    <dbReference type="NCBI Taxonomy" id="543639"/>
    <lineage>
        <taxon>Eukaryota</taxon>
        <taxon>Metazoa</taxon>
        <taxon>Ecdysozoa</taxon>
        <taxon>Arthropoda</taxon>
        <taxon>Chelicerata</taxon>
        <taxon>Arachnida</taxon>
        <taxon>Acari</taxon>
        <taxon>Parasitiformes</taxon>
        <taxon>Ixodida</taxon>
        <taxon>Ixodoidea</taxon>
        <taxon>Ixodidae</taxon>
        <taxon>Rhipicephalinae</taxon>
        <taxon>Dermacentor</taxon>
    </lineage>
</organism>
<dbReference type="Proteomes" id="UP000821865">
    <property type="component" value="Chromosome 11"/>
</dbReference>
<gene>
    <name evidence="1" type="ORF">HPB49_018642</name>
</gene>
<evidence type="ECO:0000313" key="1">
    <source>
        <dbReference type="EMBL" id="KAH7971086.1"/>
    </source>
</evidence>
<comment type="caution">
    <text evidence="1">The sequence shown here is derived from an EMBL/GenBank/DDBJ whole genome shotgun (WGS) entry which is preliminary data.</text>
</comment>
<name>A0ACB8DKI0_DERSI</name>
<protein>
    <submittedName>
        <fullName evidence="1">Uncharacterized protein</fullName>
    </submittedName>
</protein>
<accession>A0ACB8DKI0</accession>